<evidence type="ECO:0000256" key="1">
    <source>
        <dbReference type="ARBA" id="ARBA00022679"/>
    </source>
</evidence>
<protein>
    <submittedName>
        <fullName evidence="3">CoA transferase</fullName>
    </submittedName>
</protein>
<comment type="caution">
    <text evidence="3">The sequence shown here is derived from an EMBL/GenBank/DDBJ whole genome shotgun (WGS) entry which is preliminary data.</text>
</comment>
<keyword evidence="4" id="KW-1185">Reference proteome</keyword>
<name>A0A5M6ZIY9_9PROT</name>
<gene>
    <name evidence="3" type="ORF">F1654_09310</name>
</gene>
<organism evidence="3 4">
    <name type="scientific">Alkalicaulis satelles</name>
    <dbReference type="NCBI Taxonomy" id="2609175"/>
    <lineage>
        <taxon>Bacteria</taxon>
        <taxon>Pseudomonadati</taxon>
        <taxon>Pseudomonadota</taxon>
        <taxon>Alphaproteobacteria</taxon>
        <taxon>Maricaulales</taxon>
        <taxon>Maricaulaceae</taxon>
        <taxon>Alkalicaulis</taxon>
    </lineage>
</organism>
<dbReference type="PANTHER" id="PTHR48207">
    <property type="entry name" value="SUCCINATE--HYDROXYMETHYLGLUTARATE COA-TRANSFERASE"/>
    <property type="match status" value="1"/>
</dbReference>
<dbReference type="InterPro" id="IPR044855">
    <property type="entry name" value="CoA-Trfase_III_dom3_sf"/>
</dbReference>
<accession>A0A5M6ZIY9</accession>
<dbReference type="InterPro" id="IPR023606">
    <property type="entry name" value="CoA-Trfase_III_dom_1_sf"/>
</dbReference>
<dbReference type="GO" id="GO:0008410">
    <property type="term" value="F:CoA-transferase activity"/>
    <property type="evidence" value="ECO:0007669"/>
    <property type="project" value="TreeGrafter"/>
</dbReference>
<proteinExistence type="predicted"/>
<dbReference type="InterPro" id="IPR050483">
    <property type="entry name" value="CoA-transferase_III_domain"/>
</dbReference>
<dbReference type="SUPFAM" id="SSF89796">
    <property type="entry name" value="CoA-transferase family III (CaiB/BaiF)"/>
    <property type="match status" value="1"/>
</dbReference>
<dbReference type="Pfam" id="PF02515">
    <property type="entry name" value="CoA_transf_3"/>
    <property type="match status" value="1"/>
</dbReference>
<keyword evidence="1 3" id="KW-0808">Transferase</keyword>
<dbReference type="Gene3D" id="3.40.50.10540">
    <property type="entry name" value="Crotonobetainyl-coa:carnitine coa-transferase, domain 1"/>
    <property type="match status" value="1"/>
</dbReference>
<dbReference type="RefSeq" id="WP_150023242.1">
    <property type="nucleotide sequence ID" value="NZ_VWOJ01000002.1"/>
</dbReference>
<reference evidence="3 4" key="1">
    <citation type="submission" date="2019-09" db="EMBL/GenBank/DDBJ databases">
        <authorList>
            <person name="Kevbrin V."/>
            <person name="Grouzdev D.S."/>
        </authorList>
    </citation>
    <scope>NUCLEOTIDE SEQUENCE [LARGE SCALE GENOMIC DNA]</scope>
    <source>
        <strain evidence="3 4">G-192</strain>
    </source>
</reference>
<sequence>MHKPLQGLRILTIEQYGAGPYGTQLLAALGADVIKIENRAGGGDSSRAAGPHFLGAHDSQFFQTFNRGKKSVCLDLKETEDRALFEALVKDADAVANNLRGDLPAKLKVDYAALQAIKPSIVCAHLSAYGREGERAAWPGYDYLMQAEAGFLSLTGEPDGPPARFGLSMVDFMTGTMMALGLVSAVLGARRNGQGCDVDVSLLDTALHQLSYPATWHLNEGDVTTRLARSSHPSVMPSQLFPTRDGWIFLMCQLPKFWNVFCQAAGRSDLADHPDYADVGARAANRAALQDELDALFRTRTTADWMAALGGKVPVAPVHDIAAALDAPDARAMIETVEHPERPDGLKLLREPIRINGERPSQTRAPQLGEHDDAVLGPLRRGQT</sequence>
<dbReference type="Proteomes" id="UP000325122">
    <property type="component" value="Unassembled WGS sequence"/>
</dbReference>
<dbReference type="Gene3D" id="3.30.1540.10">
    <property type="entry name" value="formyl-coa transferase, domain 3"/>
    <property type="match status" value="1"/>
</dbReference>
<dbReference type="InterPro" id="IPR003673">
    <property type="entry name" value="CoA-Trfase_fam_III"/>
</dbReference>
<feature type="region of interest" description="Disordered" evidence="2">
    <location>
        <begin position="353"/>
        <end position="384"/>
    </location>
</feature>
<dbReference type="PANTHER" id="PTHR48207:SF3">
    <property type="entry name" value="SUCCINATE--HYDROXYMETHYLGLUTARATE COA-TRANSFERASE"/>
    <property type="match status" value="1"/>
</dbReference>
<dbReference type="EMBL" id="VWOJ01000002">
    <property type="protein sequence ID" value="KAA5803975.1"/>
    <property type="molecule type" value="Genomic_DNA"/>
</dbReference>
<evidence type="ECO:0000313" key="4">
    <source>
        <dbReference type="Proteomes" id="UP000325122"/>
    </source>
</evidence>
<evidence type="ECO:0000256" key="2">
    <source>
        <dbReference type="SAM" id="MobiDB-lite"/>
    </source>
</evidence>
<dbReference type="AlphaFoldDB" id="A0A5M6ZIY9"/>
<evidence type="ECO:0000313" key="3">
    <source>
        <dbReference type="EMBL" id="KAA5803975.1"/>
    </source>
</evidence>